<evidence type="ECO:0000313" key="2">
    <source>
        <dbReference type="Proteomes" id="UP000226357"/>
    </source>
</evidence>
<dbReference type="EMBL" id="NVBO01000077">
    <property type="protein sequence ID" value="PFS02030.1"/>
    <property type="molecule type" value="Genomic_DNA"/>
</dbReference>
<evidence type="ECO:0000313" key="1">
    <source>
        <dbReference type="EMBL" id="PFS02030.1"/>
    </source>
</evidence>
<dbReference type="Proteomes" id="UP000226357">
    <property type="component" value="Unassembled WGS sequence"/>
</dbReference>
<accession>A0AA44TEZ4</accession>
<sequence length="127" mass="14666">MSKKLTPQQRDIVHESFYRKRSGESYTSISKSLGISRRTLFAYRDCEEGRQIEKELRQKLINQAFEEIMETVIDKANKGSFQHAKLFMQVTGKLKNEEVHQKQEINITNGTSDLLADIDAILNEGNM</sequence>
<proteinExistence type="predicted"/>
<gene>
    <name evidence="1" type="ORF">COK38_10140</name>
</gene>
<comment type="caution">
    <text evidence="1">The sequence shown here is derived from an EMBL/GenBank/DDBJ whole genome shotgun (WGS) entry which is preliminary data.</text>
</comment>
<name>A0AA44TEZ4_BACCE</name>
<reference evidence="1 2" key="1">
    <citation type="submission" date="2017-09" db="EMBL/GenBank/DDBJ databases">
        <title>Large-scale bioinformatics analysis of Bacillus genomes uncovers conserved roles of natural products in bacterial physiology.</title>
        <authorList>
            <consortium name="Agbiome Team Llc"/>
            <person name="Bleich R.M."/>
            <person name="Grubbs K.J."/>
            <person name="Santa Maria K.C."/>
            <person name="Allen S.E."/>
            <person name="Farag S."/>
            <person name="Shank E.A."/>
            <person name="Bowers A."/>
        </authorList>
    </citation>
    <scope>NUCLEOTIDE SEQUENCE [LARGE SCALE GENOMIC DNA]</scope>
    <source>
        <strain evidence="1 2">AFS067272</strain>
    </source>
</reference>
<protein>
    <recommendedName>
        <fullName evidence="3">Homeodomain phBC6A51-type domain-containing protein</fullName>
    </recommendedName>
</protein>
<evidence type="ECO:0008006" key="3">
    <source>
        <dbReference type="Google" id="ProtNLM"/>
    </source>
</evidence>
<dbReference type="AlphaFoldDB" id="A0AA44TEZ4"/>
<dbReference type="Gene3D" id="1.10.10.60">
    <property type="entry name" value="Homeodomain-like"/>
    <property type="match status" value="1"/>
</dbReference>
<organism evidence="1 2">
    <name type="scientific">Bacillus cereus</name>
    <dbReference type="NCBI Taxonomy" id="1396"/>
    <lineage>
        <taxon>Bacteria</taxon>
        <taxon>Bacillati</taxon>
        <taxon>Bacillota</taxon>
        <taxon>Bacilli</taxon>
        <taxon>Bacillales</taxon>
        <taxon>Bacillaceae</taxon>
        <taxon>Bacillus</taxon>
        <taxon>Bacillus cereus group</taxon>
    </lineage>
</organism>
<dbReference type="RefSeq" id="WP_098522608.1">
    <property type="nucleotide sequence ID" value="NZ_NUYJ01000010.1"/>
</dbReference>